<name>A0ABV6NN42_9BACI</name>
<proteinExistence type="predicted"/>
<keyword evidence="2" id="KW-1185">Reference proteome</keyword>
<dbReference type="InterPro" id="IPR025555">
    <property type="entry name" value="YppG"/>
</dbReference>
<sequence length="93" mass="10767">MNRQPLQQTDPFDQMMFGLRPPGYFQDYPQYPVNYSHQPKLQNANPLLSHFYTPEGKIDYKKIGNGIQQCIKISQQVGPIVKQVSPILSLFKK</sequence>
<comment type="caution">
    <text evidence="1">The sequence shown here is derived from an EMBL/GenBank/DDBJ whole genome shotgun (WGS) entry which is preliminary data.</text>
</comment>
<accession>A0ABV6NN42</accession>
<organism evidence="1 2">
    <name type="scientific">Halalkalibacter alkalisediminis</name>
    <dbReference type="NCBI Taxonomy" id="935616"/>
    <lineage>
        <taxon>Bacteria</taxon>
        <taxon>Bacillati</taxon>
        <taxon>Bacillota</taxon>
        <taxon>Bacilli</taxon>
        <taxon>Bacillales</taxon>
        <taxon>Bacillaceae</taxon>
        <taxon>Halalkalibacter</taxon>
    </lineage>
</organism>
<dbReference type="RefSeq" id="WP_390187652.1">
    <property type="nucleotide sequence ID" value="NZ_JBHLTR010000115.1"/>
</dbReference>
<protein>
    <submittedName>
        <fullName evidence="1">YppG family protein</fullName>
    </submittedName>
</protein>
<reference evidence="1 2" key="1">
    <citation type="submission" date="2024-09" db="EMBL/GenBank/DDBJ databases">
        <authorList>
            <person name="Sun Q."/>
            <person name="Mori K."/>
        </authorList>
    </citation>
    <scope>NUCLEOTIDE SEQUENCE [LARGE SCALE GENOMIC DNA]</scope>
    <source>
        <strain evidence="1 2">NCAIM B.02301</strain>
    </source>
</reference>
<dbReference type="EMBL" id="JBHLTR010000115">
    <property type="protein sequence ID" value="MFC0562166.1"/>
    <property type="molecule type" value="Genomic_DNA"/>
</dbReference>
<evidence type="ECO:0000313" key="2">
    <source>
        <dbReference type="Proteomes" id="UP001589833"/>
    </source>
</evidence>
<evidence type="ECO:0000313" key="1">
    <source>
        <dbReference type="EMBL" id="MFC0562166.1"/>
    </source>
</evidence>
<dbReference type="Pfam" id="PF14179">
    <property type="entry name" value="YppG"/>
    <property type="match status" value="1"/>
</dbReference>
<gene>
    <name evidence="1" type="ORF">ACFFH4_25300</name>
</gene>
<dbReference type="Proteomes" id="UP001589833">
    <property type="component" value="Unassembled WGS sequence"/>
</dbReference>